<dbReference type="Gramene" id="PNT70790">
    <property type="protein sequence ID" value="PNT70790"/>
    <property type="gene ID" value="BRADI_2g18125v3"/>
</dbReference>
<gene>
    <name evidence="1" type="ORF">BRADI_2g18125v3</name>
</gene>
<accession>A0A2K2D935</accession>
<dbReference type="EnsemblPlants" id="PNT70790">
    <property type="protein sequence ID" value="PNT70790"/>
    <property type="gene ID" value="BRADI_2g18125v3"/>
</dbReference>
<evidence type="ECO:0000313" key="1">
    <source>
        <dbReference type="EMBL" id="PNT70790.1"/>
    </source>
</evidence>
<proteinExistence type="predicted"/>
<name>A0A2K2D935_BRADI</name>
<keyword evidence="3" id="KW-1185">Reference proteome</keyword>
<sequence>MDTRTATCTRTACVWAGNEVLVAGREMARWALARRRRPLVAPRTVHFLRCSLVWGRAVWCVRWQRMSYEHSSPVTTKGTAGVVARLNLRFIQPSIPTYSSTMSNKVRSILSFKKKTSNKAFIRLQ</sequence>
<reference evidence="1" key="2">
    <citation type="submission" date="2017-06" db="EMBL/GenBank/DDBJ databases">
        <title>WGS assembly of Brachypodium distachyon.</title>
        <authorList>
            <consortium name="The International Brachypodium Initiative"/>
            <person name="Lucas S."/>
            <person name="Harmon-Smith M."/>
            <person name="Lail K."/>
            <person name="Tice H."/>
            <person name="Grimwood J."/>
            <person name="Bruce D."/>
            <person name="Barry K."/>
            <person name="Shu S."/>
            <person name="Lindquist E."/>
            <person name="Wang M."/>
            <person name="Pitluck S."/>
            <person name="Vogel J.P."/>
            <person name="Garvin D.F."/>
            <person name="Mockler T.C."/>
            <person name="Schmutz J."/>
            <person name="Rokhsar D."/>
            <person name="Bevan M.W."/>
        </authorList>
    </citation>
    <scope>NUCLEOTIDE SEQUENCE</scope>
    <source>
        <strain evidence="1">Bd21</strain>
    </source>
</reference>
<evidence type="ECO:0000313" key="3">
    <source>
        <dbReference type="Proteomes" id="UP000008810"/>
    </source>
</evidence>
<evidence type="ECO:0000313" key="2">
    <source>
        <dbReference type="EnsemblPlants" id="PNT70790"/>
    </source>
</evidence>
<dbReference type="Proteomes" id="UP000008810">
    <property type="component" value="Chromosome 2"/>
</dbReference>
<dbReference type="InParanoid" id="A0A2K2D935"/>
<organism evidence="1">
    <name type="scientific">Brachypodium distachyon</name>
    <name type="common">Purple false brome</name>
    <name type="synonym">Trachynia distachya</name>
    <dbReference type="NCBI Taxonomy" id="15368"/>
    <lineage>
        <taxon>Eukaryota</taxon>
        <taxon>Viridiplantae</taxon>
        <taxon>Streptophyta</taxon>
        <taxon>Embryophyta</taxon>
        <taxon>Tracheophyta</taxon>
        <taxon>Spermatophyta</taxon>
        <taxon>Magnoliopsida</taxon>
        <taxon>Liliopsida</taxon>
        <taxon>Poales</taxon>
        <taxon>Poaceae</taxon>
        <taxon>BOP clade</taxon>
        <taxon>Pooideae</taxon>
        <taxon>Stipodae</taxon>
        <taxon>Brachypodieae</taxon>
        <taxon>Brachypodium</taxon>
    </lineage>
</organism>
<dbReference type="AlphaFoldDB" id="A0A2K2D935"/>
<reference evidence="2" key="3">
    <citation type="submission" date="2018-08" db="UniProtKB">
        <authorList>
            <consortium name="EnsemblPlants"/>
        </authorList>
    </citation>
    <scope>IDENTIFICATION</scope>
    <source>
        <strain evidence="2">cv. Bd21</strain>
    </source>
</reference>
<dbReference type="EMBL" id="CM000881">
    <property type="protein sequence ID" value="PNT70790.1"/>
    <property type="molecule type" value="Genomic_DNA"/>
</dbReference>
<reference evidence="1 2" key="1">
    <citation type="journal article" date="2010" name="Nature">
        <title>Genome sequencing and analysis of the model grass Brachypodium distachyon.</title>
        <authorList>
            <consortium name="International Brachypodium Initiative"/>
        </authorList>
    </citation>
    <scope>NUCLEOTIDE SEQUENCE [LARGE SCALE GENOMIC DNA]</scope>
    <source>
        <strain evidence="1 2">Bd21</strain>
    </source>
</reference>
<protein>
    <submittedName>
        <fullName evidence="1 2">Uncharacterized protein</fullName>
    </submittedName>
</protein>